<dbReference type="InterPro" id="IPR009327">
    <property type="entry name" value="Cupin_DUF985"/>
</dbReference>
<evidence type="ECO:0000313" key="4">
    <source>
        <dbReference type="Proteomes" id="UP000630718"/>
    </source>
</evidence>
<keyword evidence="4" id="KW-1185">Reference proteome</keyword>
<evidence type="ECO:0000259" key="2">
    <source>
        <dbReference type="Pfam" id="PF06172"/>
    </source>
</evidence>
<feature type="region of interest" description="Disordered" evidence="1">
    <location>
        <begin position="1"/>
        <end position="26"/>
    </location>
</feature>
<comment type="caution">
    <text evidence="3">The sequence shown here is derived from an EMBL/GenBank/DDBJ whole genome shotgun (WGS) entry which is preliminary data.</text>
</comment>
<proteinExistence type="predicted"/>
<dbReference type="InterPro" id="IPR011051">
    <property type="entry name" value="RmlC_Cupin_sf"/>
</dbReference>
<reference evidence="3" key="1">
    <citation type="journal article" date="2014" name="Int. J. Syst. Evol. Microbiol.">
        <title>Complete genome sequence of Corynebacterium casei LMG S-19264T (=DSM 44701T), isolated from a smear-ripened cheese.</title>
        <authorList>
            <consortium name="US DOE Joint Genome Institute (JGI-PGF)"/>
            <person name="Walter F."/>
            <person name="Albersmeier A."/>
            <person name="Kalinowski J."/>
            <person name="Ruckert C."/>
        </authorList>
    </citation>
    <scope>NUCLEOTIDE SEQUENCE</scope>
    <source>
        <strain evidence="3">JCM 4477</strain>
    </source>
</reference>
<dbReference type="InterPro" id="IPR014710">
    <property type="entry name" value="RmlC-like_jellyroll"/>
</dbReference>
<gene>
    <name evidence="3" type="ORF">GCM10018772_01080</name>
</gene>
<dbReference type="InterPro" id="IPR039935">
    <property type="entry name" value="YML079W-like"/>
</dbReference>
<dbReference type="Pfam" id="PF06172">
    <property type="entry name" value="Cupin_5"/>
    <property type="match status" value="1"/>
</dbReference>
<dbReference type="PANTHER" id="PTHR33387">
    <property type="entry name" value="RMLC-LIKE JELLY ROLL FOLD PROTEIN"/>
    <property type="match status" value="1"/>
</dbReference>
<sequence length="159" mass="17357">MTTDEPGDQAPATLRNLMQPHPEGGRYRQVWTSDQAVSPLDGRSDRAAGTAIQYLLEPGEEARWHRVGSDELWVWQDGGPASLLTSTAPPGAPDHRPRGHLLGRPAPPGTHGLASRAWESGHFLVPAGTWQCTRLTLHSYALFLCVVAPGFDTRDYTLL</sequence>
<name>A0A919DV70_9ACTN</name>
<feature type="domain" description="DUF985" evidence="2">
    <location>
        <begin position="18"/>
        <end position="158"/>
    </location>
</feature>
<reference evidence="3" key="2">
    <citation type="submission" date="2020-09" db="EMBL/GenBank/DDBJ databases">
        <authorList>
            <person name="Sun Q."/>
            <person name="Ohkuma M."/>
        </authorList>
    </citation>
    <scope>NUCLEOTIDE SEQUENCE</scope>
    <source>
        <strain evidence="3">JCM 4477</strain>
    </source>
</reference>
<dbReference type="AlphaFoldDB" id="A0A919DV70"/>
<dbReference type="PANTHER" id="PTHR33387:SF3">
    <property type="entry name" value="DUF985 DOMAIN-CONTAINING PROTEIN"/>
    <property type="match status" value="1"/>
</dbReference>
<dbReference type="Gene3D" id="2.60.120.10">
    <property type="entry name" value="Jelly Rolls"/>
    <property type="match status" value="1"/>
</dbReference>
<dbReference type="CDD" id="cd06121">
    <property type="entry name" value="cupin_YML079wp"/>
    <property type="match status" value="1"/>
</dbReference>
<dbReference type="EMBL" id="BNBI01000001">
    <property type="protein sequence ID" value="GHE82688.1"/>
    <property type="molecule type" value="Genomic_DNA"/>
</dbReference>
<evidence type="ECO:0000313" key="3">
    <source>
        <dbReference type="EMBL" id="GHE82688.1"/>
    </source>
</evidence>
<organism evidence="3 4">
    <name type="scientific">Streptomyces fumanus</name>
    <dbReference type="NCBI Taxonomy" id="67302"/>
    <lineage>
        <taxon>Bacteria</taxon>
        <taxon>Bacillati</taxon>
        <taxon>Actinomycetota</taxon>
        <taxon>Actinomycetes</taxon>
        <taxon>Kitasatosporales</taxon>
        <taxon>Streptomycetaceae</taxon>
        <taxon>Streptomyces</taxon>
    </lineage>
</organism>
<dbReference type="SUPFAM" id="SSF51182">
    <property type="entry name" value="RmlC-like cupins"/>
    <property type="match status" value="1"/>
</dbReference>
<dbReference type="RefSeq" id="WP_190202057.1">
    <property type="nucleotide sequence ID" value="NZ_BNBI01000001.1"/>
</dbReference>
<accession>A0A919DV70</accession>
<evidence type="ECO:0000256" key="1">
    <source>
        <dbReference type="SAM" id="MobiDB-lite"/>
    </source>
</evidence>
<protein>
    <submittedName>
        <fullName evidence="3">Cupin</fullName>
    </submittedName>
</protein>
<dbReference type="Proteomes" id="UP000630718">
    <property type="component" value="Unassembled WGS sequence"/>
</dbReference>